<dbReference type="GO" id="GO:0017004">
    <property type="term" value="P:cytochrome complex assembly"/>
    <property type="evidence" value="ECO:0007669"/>
    <property type="project" value="UniProtKB-KW"/>
</dbReference>
<name>A0A1F7S249_9BACT</name>
<dbReference type="InterPro" id="IPR013766">
    <property type="entry name" value="Thioredoxin_domain"/>
</dbReference>
<protein>
    <recommendedName>
        <fullName evidence="3">Thioredoxin domain-containing protein</fullName>
    </recommendedName>
</protein>
<evidence type="ECO:0000313" key="4">
    <source>
        <dbReference type="EMBL" id="OGL47849.1"/>
    </source>
</evidence>
<dbReference type="AlphaFoldDB" id="A0A1F7S249"/>
<dbReference type="InterPro" id="IPR050553">
    <property type="entry name" value="Thioredoxin_ResA/DsbE_sf"/>
</dbReference>
<dbReference type="PANTHER" id="PTHR42852:SF18">
    <property type="entry name" value="CHROMOSOME UNDETERMINED SCAFFOLD_47, WHOLE GENOME SHOTGUN SEQUENCE"/>
    <property type="match status" value="1"/>
</dbReference>
<dbReference type="InterPro" id="IPR013740">
    <property type="entry name" value="Redoxin"/>
</dbReference>
<dbReference type="Pfam" id="PF08534">
    <property type="entry name" value="Redoxin"/>
    <property type="match status" value="1"/>
</dbReference>
<dbReference type="GO" id="GO:0030313">
    <property type="term" value="C:cell envelope"/>
    <property type="evidence" value="ECO:0007669"/>
    <property type="project" value="UniProtKB-SubCell"/>
</dbReference>
<evidence type="ECO:0000313" key="5">
    <source>
        <dbReference type="Proteomes" id="UP000179266"/>
    </source>
</evidence>
<evidence type="ECO:0000256" key="1">
    <source>
        <dbReference type="ARBA" id="ARBA00004196"/>
    </source>
</evidence>
<dbReference type="InterPro" id="IPR017937">
    <property type="entry name" value="Thioredoxin_CS"/>
</dbReference>
<dbReference type="PROSITE" id="PS00194">
    <property type="entry name" value="THIOREDOXIN_1"/>
    <property type="match status" value="1"/>
</dbReference>
<keyword evidence="2" id="KW-0201">Cytochrome c-type biogenesis</keyword>
<evidence type="ECO:0000256" key="2">
    <source>
        <dbReference type="ARBA" id="ARBA00022748"/>
    </source>
</evidence>
<dbReference type="PANTHER" id="PTHR42852">
    <property type="entry name" value="THIOL:DISULFIDE INTERCHANGE PROTEIN DSBE"/>
    <property type="match status" value="1"/>
</dbReference>
<feature type="domain" description="Thioredoxin" evidence="3">
    <location>
        <begin position="30"/>
        <end position="170"/>
    </location>
</feature>
<dbReference type="Gene3D" id="3.40.30.10">
    <property type="entry name" value="Glutaredoxin"/>
    <property type="match status" value="1"/>
</dbReference>
<dbReference type="PROSITE" id="PS51352">
    <property type="entry name" value="THIOREDOXIN_2"/>
    <property type="match status" value="1"/>
</dbReference>
<proteinExistence type="predicted"/>
<comment type="subcellular location">
    <subcellularLocation>
        <location evidence="1">Cell envelope</location>
    </subcellularLocation>
</comment>
<dbReference type="GO" id="GO:0016491">
    <property type="term" value="F:oxidoreductase activity"/>
    <property type="evidence" value="ECO:0007669"/>
    <property type="project" value="InterPro"/>
</dbReference>
<comment type="caution">
    <text evidence="4">The sequence shown here is derived from an EMBL/GenBank/DDBJ whole genome shotgun (WGS) entry which is preliminary data.</text>
</comment>
<dbReference type="EMBL" id="MGDD01000056">
    <property type="protein sequence ID" value="OGL47849.1"/>
    <property type="molecule type" value="Genomic_DNA"/>
</dbReference>
<accession>A0A1F7S249</accession>
<organism evidence="4 5">
    <name type="scientific">Candidatus Schekmanbacteria bacterium RBG_13_48_7</name>
    <dbReference type="NCBI Taxonomy" id="1817878"/>
    <lineage>
        <taxon>Bacteria</taxon>
        <taxon>Candidatus Schekmaniibacteriota</taxon>
    </lineage>
</organism>
<dbReference type="PROSITE" id="PS51257">
    <property type="entry name" value="PROKAR_LIPOPROTEIN"/>
    <property type="match status" value="1"/>
</dbReference>
<dbReference type="InterPro" id="IPR036249">
    <property type="entry name" value="Thioredoxin-like_sf"/>
</dbReference>
<dbReference type="SUPFAM" id="SSF52833">
    <property type="entry name" value="Thioredoxin-like"/>
    <property type="match status" value="1"/>
</dbReference>
<gene>
    <name evidence="4" type="ORF">A2161_19555</name>
</gene>
<reference evidence="4 5" key="1">
    <citation type="journal article" date="2016" name="Nat. Commun.">
        <title>Thousands of microbial genomes shed light on interconnected biogeochemical processes in an aquifer system.</title>
        <authorList>
            <person name="Anantharaman K."/>
            <person name="Brown C.T."/>
            <person name="Hug L.A."/>
            <person name="Sharon I."/>
            <person name="Castelle C.J."/>
            <person name="Probst A.J."/>
            <person name="Thomas B.C."/>
            <person name="Singh A."/>
            <person name="Wilkins M.J."/>
            <person name="Karaoz U."/>
            <person name="Brodie E.L."/>
            <person name="Williams K.H."/>
            <person name="Hubbard S.S."/>
            <person name="Banfield J.F."/>
        </authorList>
    </citation>
    <scope>NUCLEOTIDE SEQUENCE [LARGE SCALE GENOMIC DNA]</scope>
</reference>
<sequence>MIRKNQIIWVLFFVVLICGCSTSKSDNTESSLSSLLSSQDLQKMTTEKNLMGKVTIIDFWATWCPPCKKQIPVLVKLQSKYKSKGLQIIGISLDETPPRVADPKNAVETMIKRLEVNYKVGIAGADLLNKFPPIRSIPTAVIYNRQGKIVKTLIGFNDEETLDAILKELF</sequence>
<evidence type="ECO:0000259" key="3">
    <source>
        <dbReference type="PROSITE" id="PS51352"/>
    </source>
</evidence>
<dbReference type="Proteomes" id="UP000179266">
    <property type="component" value="Unassembled WGS sequence"/>
</dbReference>
<dbReference type="CDD" id="cd02966">
    <property type="entry name" value="TlpA_like_family"/>
    <property type="match status" value="1"/>
</dbReference>